<comment type="function">
    <text evidence="6">Ligates lysine onto the cytidine present at position 34 of the AUA codon-specific tRNA(Ile) that contains the anticodon CAU, in an ATP-dependent manner. Cytidine is converted to lysidine, thus changing the amino acid specificity of the tRNA from methionine to isoleucine.</text>
</comment>
<dbReference type="EMBL" id="QLMK01000004">
    <property type="protein sequence ID" value="RAK29979.1"/>
    <property type="molecule type" value="Genomic_DNA"/>
</dbReference>
<comment type="subcellular location">
    <subcellularLocation>
        <location evidence="6">Cytoplasm</location>
    </subcellularLocation>
</comment>
<keyword evidence="3 6" id="KW-0547">Nucleotide-binding</keyword>
<organism evidence="8 9">
    <name type="scientific">Falsochrobactrum ovis</name>
    <dbReference type="NCBI Taxonomy" id="1293442"/>
    <lineage>
        <taxon>Bacteria</taxon>
        <taxon>Pseudomonadati</taxon>
        <taxon>Pseudomonadota</taxon>
        <taxon>Alphaproteobacteria</taxon>
        <taxon>Hyphomicrobiales</taxon>
        <taxon>Brucellaceae</taxon>
        <taxon>Falsochrobactrum</taxon>
    </lineage>
</organism>
<dbReference type="GO" id="GO:0005737">
    <property type="term" value="C:cytoplasm"/>
    <property type="evidence" value="ECO:0007669"/>
    <property type="project" value="UniProtKB-SubCell"/>
</dbReference>
<gene>
    <name evidence="6" type="primary">tilS</name>
    <name evidence="8" type="ORF">C7374_10437</name>
</gene>
<comment type="domain">
    <text evidence="6">The N-terminal region contains the highly conserved SGGXDS motif, predicted to be a P-loop motif involved in ATP binding.</text>
</comment>
<dbReference type="InterPro" id="IPR012094">
    <property type="entry name" value="tRNA_Ile_lys_synt"/>
</dbReference>
<dbReference type="PANTHER" id="PTHR43033:SF1">
    <property type="entry name" value="TRNA(ILE)-LYSIDINE SYNTHASE-RELATED"/>
    <property type="match status" value="1"/>
</dbReference>
<dbReference type="RefSeq" id="WP_111575004.1">
    <property type="nucleotide sequence ID" value="NZ_JBHEEY010000005.1"/>
</dbReference>
<keyword evidence="6" id="KW-0963">Cytoplasm</keyword>
<evidence type="ECO:0000256" key="6">
    <source>
        <dbReference type="HAMAP-Rule" id="MF_01161"/>
    </source>
</evidence>
<dbReference type="PANTHER" id="PTHR43033">
    <property type="entry name" value="TRNA(ILE)-LYSIDINE SYNTHASE-RELATED"/>
    <property type="match status" value="1"/>
</dbReference>
<evidence type="ECO:0000256" key="5">
    <source>
        <dbReference type="ARBA" id="ARBA00048539"/>
    </source>
</evidence>
<evidence type="ECO:0000259" key="7">
    <source>
        <dbReference type="Pfam" id="PF01171"/>
    </source>
</evidence>
<dbReference type="GO" id="GO:0006400">
    <property type="term" value="P:tRNA modification"/>
    <property type="evidence" value="ECO:0007669"/>
    <property type="project" value="UniProtKB-UniRule"/>
</dbReference>
<name>A0A364JVW4_9HYPH</name>
<evidence type="ECO:0000313" key="8">
    <source>
        <dbReference type="EMBL" id="RAK29979.1"/>
    </source>
</evidence>
<comment type="catalytic activity">
    <reaction evidence="5 6">
        <text>cytidine(34) in tRNA(Ile2) + L-lysine + ATP = lysidine(34) in tRNA(Ile2) + AMP + diphosphate + H(+)</text>
        <dbReference type="Rhea" id="RHEA:43744"/>
        <dbReference type="Rhea" id="RHEA-COMP:10625"/>
        <dbReference type="Rhea" id="RHEA-COMP:10670"/>
        <dbReference type="ChEBI" id="CHEBI:15378"/>
        <dbReference type="ChEBI" id="CHEBI:30616"/>
        <dbReference type="ChEBI" id="CHEBI:32551"/>
        <dbReference type="ChEBI" id="CHEBI:33019"/>
        <dbReference type="ChEBI" id="CHEBI:82748"/>
        <dbReference type="ChEBI" id="CHEBI:83665"/>
        <dbReference type="ChEBI" id="CHEBI:456215"/>
        <dbReference type="EC" id="6.3.4.19"/>
    </reaction>
</comment>
<keyword evidence="1 6" id="KW-0436">Ligase</keyword>
<dbReference type="InterPro" id="IPR014729">
    <property type="entry name" value="Rossmann-like_a/b/a_fold"/>
</dbReference>
<dbReference type="Pfam" id="PF01171">
    <property type="entry name" value="ATP_bind_3"/>
    <property type="match status" value="1"/>
</dbReference>
<keyword evidence="9" id="KW-1185">Reference proteome</keyword>
<dbReference type="NCBIfam" id="TIGR02432">
    <property type="entry name" value="lysidine_TilS_N"/>
    <property type="match status" value="1"/>
</dbReference>
<evidence type="ECO:0000313" key="9">
    <source>
        <dbReference type="Proteomes" id="UP000249453"/>
    </source>
</evidence>
<reference evidence="8 9" key="1">
    <citation type="submission" date="2018-06" db="EMBL/GenBank/DDBJ databases">
        <title>Genomic Encyclopedia of Type Strains, Phase IV (KMG-IV): sequencing the most valuable type-strain genomes for metagenomic binning, comparative biology and taxonomic classification.</title>
        <authorList>
            <person name="Goeker M."/>
        </authorList>
    </citation>
    <scope>NUCLEOTIDE SEQUENCE [LARGE SCALE GENOMIC DNA]</scope>
    <source>
        <strain evidence="8 9">DSM 26720</strain>
    </source>
</reference>
<dbReference type="SUPFAM" id="SSF52402">
    <property type="entry name" value="Adenine nucleotide alpha hydrolases-like"/>
    <property type="match status" value="1"/>
</dbReference>
<comment type="similarity">
    <text evidence="6">Belongs to the tRNA(Ile)-lysidine synthase family.</text>
</comment>
<feature type="domain" description="tRNA(Ile)-lysidine/2-thiocytidine synthase N-terminal" evidence="7">
    <location>
        <begin position="20"/>
        <end position="202"/>
    </location>
</feature>
<dbReference type="GO" id="GO:0032267">
    <property type="term" value="F:tRNA(Ile)-lysidine synthase activity"/>
    <property type="evidence" value="ECO:0007669"/>
    <property type="project" value="UniProtKB-EC"/>
</dbReference>
<protein>
    <recommendedName>
        <fullName evidence="6">tRNA(Ile)-lysidine synthase</fullName>
        <ecNumber evidence="6">6.3.4.19</ecNumber>
    </recommendedName>
    <alternativeName>
        <fullName evidence="6">tRNA(Ile)-2-lysyl-cytidine synthase</fullName>
    </alternativeName>
    <alternativeName>
        <fullName evidence="6">tRNA(Ile)-lysidine synthetase</fullName>
    </alternativeName>
</protein>
<keyword evidence="2 6" id="KW-0819">tRNA processing</keyword>
<dbReference type="AlphaFoldDB" id="A0A364JVW4"/>
<dbReference type="GO" id="GO:0005524">
    <property type="term" value="F:ATP binding"/>
    <property type="evidence" value="ECO:0007669"/>
    <property type="project" value="UniProtKB-UniRule"/>
</dbReference>
<evidence type="ECO:0000256" key="1">
    <source>
        <dbReference type="ARBA" id="ARBA00022598"/>
    </source>
</evidence>
<dbReference type="HAMAP" id="MF_01161">
    <property type="entry name" value="tRNA_Ile_lys_synt"/>
    <property type="match status" value="1"/>
</dbReference>
<dbReference type="EC" id="6.3.4.19" evidence="6"/>
<accession>A0A364JVW4</accession>
<dbReference type="InterPro" id="IPR011063">
    <property type="entry name" value="TilS/TtcA_N"/>
</dbReference>
<comment type="caution">
    <text evidence="8">The sequence shown here is derived from an EMBL/GenBank/DDBJ whole genome shotgun (WGS) entry which is preliminary data.</text>
</comment>
<evidence type="ECO:0000256" key="4">
    <source>
        <dbReference type="ARBA" id="ARBA00022840"/>
    </source>
</evidence>
<dbReference type="OrthoDB" id="9807403at2"/>
<dbReference type="CDD" id="cd01992">
    <property type="entry name" value="TilS_N"/>
    <property type="match status" value="1"/>
</dbReference>
<feature type="binding site" evidence="6">
    <location>
        <begin position="25"/>
        <end position="30"/>
    </location>
    <ligand>
        <name>ATP</name>
        <dbReference type="ChEBI" id="CHEBI:30616"/>
    </ligand>
</feature>
<sequence>MGLCPNHIFAAYEIKRCRGIIAAVSGGSDSLGLLFLLKDYLAQLNNPPQLMAVTVDHQLRKESRDEAELVAALCKAQQIEHRILAWDEAKPASGISAAARSARYRLLVQAAKEAGADMILTGHTRDDQIETFLMRQSRSTHSQARGLAAMARRSRLENSVELIRPLLEISRQSLRAELQARGIGWVDDPSNHNAEYERPRIRLQQAKDVDPDLILAKVALAKAARKKDNSAVISALADPACLKLDSAGAFLVDAQIYAQLPENPRRLFAGLLTSLAGGRRFLPGDAERMRIENMLTGQESRTRLTVLGALIERGENGEPHRFCRERRNLPVVNLSLKYPIIWDGRYCFFYKGNENFEIRAPGRQELLDYMKSHAIELNKADREALLVLPALYKEGKLAHLIFGKPAHLHKEIRDQLEIKRHFALYDHVLTGYDFGLAAAVERRIGRECFDFSKPDS</sequence>
<proteinExistence type="inferred from homology"/>
<evidence type="ECO:0000256" key="2">
    <source>
        <dbReference type="ARBA" id="ARBA00022694"/>
    </source>
</evidence>
<dbReference type="Proteomes" id="UP000249453">
    <property type="component" value="Unassembled WGS sequence"/>
</dbReference>
<keyword evidence="4 6" id="KW-0067">ATP-binding</keyword>
<evidence type="ECO:0000256" key="3">
    <source>
        <dbReference type="ARBA" id="ARBA00022741"/>
    </source>
</evidence>
<dbReference type="Gene3D" id="3.40.50.620">
    <property type="entry name" value="HUPs"/>
    <property type="match status" value="1"/>
</dbReference>
<dbReference type="InterPro" id="IPR012795">
    <property type="entry name" value="tRNA_Ile_lys_synt_N"/>
</dbReference>